<evidence type="ECO:0000313" key="3">
    <source>
        <dbReference type="EMBL" id="KJH71694.1"/>
    </source>
</evidence>
<dbReference type="Gene3D" id="3.30.2310.20">
    <property type="entry name" value="RelE-like"/>
    <property type="match status" value="1"/>
</dbReference>
<reference evidence="3 4" key="1">
    <citation type="submission" date="2015-02" db="EMBL/GenBank/DDBJ databases">
        <title>Draft genome of a novel marine cyanobacterium (Chroococcales) isolated from South Atlantic Ocean.</title>
        <authorList>
            <person name="Rigonato J."/>
            <person name="Alvarenga D.O."/>
            <person name="Branco L.H."/>
            <person name="Varani A.M."/>
            <person name="Brandini F.P."/>
            <person name="Fiore M.F."/>
        </authorList>
    </citation>
    <scope>NUCLEOTIDE SEQUENCE [LARGE SCALE GENOMIC DNA]</scope>
    <source>
        <strain evidence="3 4">CENA595</strain>
    </source>
</reference>
<organism evidence="3 4">
    <name type="scientific">Aliterella atlantica CENA595</name>
    <dbReference type="NCBI Taxonomy" id="1618023"/>
    <lineage>
        <taxon>Bacteria</taxon>
        <taxon>Bacillati</taxon>
        <taxon>Cyanobacteriota</taxon>
        <taxon>Cyanophyceae</taxon>
        <taxon>Chroococcidiopsidales</taxon>
        <taxon>Aliterellaceae</taxon>
        <taxon>Aliterella</taxon>
    </lineage>
</organism>
<dbReference type="InterPro" id="IPR051803">
    <property type="entry name" value="TA_system_RelE-like_toxin"/>
</dbReference>
<sequence>MSEVKKRPQVIRDLLEIATYLAADNLNVSDRFLVAAEATFNKIGKMPEIGKTCQFSHPQLANIRQQPIKGFKNYLIFYRFAASEIEILRVIHGARDIPTMLDDVVEDE</sequence>
<keyword evidence="2" id="KW-1277">Toxin-antitoxin system</keyword>
<dbReference type="Pfam" id="PF05016">
    <property type="entry name" value="ParE_toxin"/>
    <property type="match status" value="1"/>
</dbReference>
<name>A0A0D8ZTB6_9CYAN</name>
<evidence type="ECO:0000256" key="1">
    <source>
        <dbReference type="ARBA" id="ARBA00006226"/>
    </source>
</evidence>
<dbReference type="Proteomes" id="UP000032452">
    <property type="component" value="Unassembled WGS sequence"/>
</dbReference>
<dbReference type="InterPro" id="IPR035093">
    <property type="entry name" value="RelE/ParE_toxin_dom_sf"/>
</dbReference>
<dbReference type="STRING" id="1618023.UH38_11640"/>
<dbReference type="InterPro" id="IPR007712">
    <property type="entry name" value="RelE/ParE_toxin"/>
</dbReference>
<dbReference type="PANTHER" id="PTHR33755">
    <property type="entry name" value="TOXIN PARE1-RELATED"/>
    <property type="match status" value="1"/>
</dbReference>
<evidence type="ECO:0000313" key="4">
    <source>
        <dbReference type="Proteomes" id="UP000032452"/>
    </source>
</evidence>
<comment type="caution">
    <text evidence="3">The sequence shown here is derived from an EMBL/GenBank/DDBJ whole genome shotgun (WGS) entry which is preliminary data.</text>
</comment>
<protein>
    <submittedName>
        <fullName evidence="3">Plasmid stabilization system</fullName>
    </submittedName>
</protein>
<evidence type="ECO:0000256" key="2">
    <source>
        <dbReference type="ARBA" id="ARBA00022649"/>
    </source>
</evidence>
<comment type="similarity">
    <text evidence="1">Belongs to the RelE toxin family.</text>
</comment>
<dbReference type="AlphaFoldDB" id="A0A0D8ZTB6"/>
<dbReference type="OrthoDB" id="532309at2"/>
<keyword evidence="4" id="KW-1185">Reference proteome</keyword>
<dbReference type="RefSeq" id="WP_045054809.1">
    <property type="nucleotide sequence ID" value="NZ_CAWMDP010000046.1"/>
</dbReference>
<proteinExistence type="inferred from homology"/>
<accession>A0A0D8ZTB6</accession>
<gene>
    <name evidence="3" type="ORF">UH38_11640</name>
</gene>
<dbReference type="EMBL" id="JYON01000010">
    <property type="protein sequence ID" value="KJH71694.1"/>
    <property type="molecule type" value="Genomic_DNA"/>
</dbReference>